<evidence type="ECO:0000313" key="5">
    <source>
        <dbReference type="EMBL" id="HAF3780586.1"/>
    </source>
</evidence>
<dbReference type="Pfam" id="PF12833">
    <property type="entry name" value="HTH_18"/>
    <property type="match status" value="1"/>
</dbReference>
<reference evidence="6" key="2">
    <citation type="submission" date="2020-02" db="EMBL/GenBank/DDBJ databases">
        <authorList>
            <consortium name="NCBI Pathogen Detection Project"/>
        </authorList>
    </citation>
    <scope>NUCLEOTIDE SEQUENCE</scope>
    <source>
        <strain evidence="5">MA.BD-OM-2007-08-002990</strain>
        <strain evidence="6">MA.BD-PM-2007-01-000703</strain>
    </source>
</reference>
<dbReference type="InterPro" id="IPR018060">
    <property type="entry name" value="HTH_AraC"/>
</dbReference>
<dbReference type="InterPro" id="IPR018062">
    <property type="entry name" value="HTH_AraC-typ_CS"/>
</dbReference>
<gene>
    <name evidence="6" type="ORF">G8C28_000980</name>
    <name evidence="5" type="ORF">G8C30_000312</name>
</gene>
<organism evidence="6">
    <name type="scientific">Salmonella enterica</name>
    <name type="common">Salmonella choleraesuis</name>
    <dbReference type="NCBI Taxonomy" id="28901"/>
    <lineage>
        <taxon>Bacteria</taxon>
        <taxon>Pseudomonadati</taxon>
        <taxon>Pseudomonadota</taxon>
        <taxon>Gammaproteobacteria</taxon>
        <taxon>Enterobacterales</taxon>
        <taxon>Enterobacteriaceae</taxon>
        <taxon>Salmonella</taxon>
    </lineage>
</organism>
<keyword evidence="2" id="KW-0238">DNA-binding</keyword>
<accession>A0A748S0Q3</accession>
<dbReference type="PROSITE" id="PS00041">
    <property type="entry name" value="HTH_ARAC_FAMILY_1"/>
    <property type="match status" value="1"/>
</dbReference>
<name>A0A748S0Q3_SALER</name>
<dbReference type="PANTHER" id="PTHR47504:SF3">
    <property type="entry name" value="HTH-TYPE TRANSCRIPTIONAL REGULATOR YKGA-RELATED"/>
    <property type="match status" value="1"/>
</dbReference>
<dbReference type="PANTHER" id="PTHR47504">
    <property type="entry name" value="RIGHT ORIGIN-BINDING PROTEIN"/>
    <property type="match status" value="1"/>
</dbReference>
<dbReference type="InterPro" id="IPR020449">
    <property type="entry name" value="Tscrpt_reg_AraC-type_HTH"/>
</dbReference>
<feature type="domain" description="HTH araC/xylS-type" evidence="4">
    <location>
        <begin position="9"/>
        <end position="109"/>
    </location>
</feature>
<keyword evidence="1" id="KW-0805">Transcription regulation</keyword>
<protein>
    <submittedName>
        <fullName evidence="6">Helix-turn-helix transcriptional regulator</fullName>
    </submittedName>
</protein>
<evidence type="ECO:0000256" key="3">
    <source>
        <dbReference type="ARBA" id="ARBA00023163"/>
    </source>
</evidence>
<dbReference type="InterPro" id="IPR050959">
    <property type="entry name" value="MarA-like"/>
</dbReference>
<evidence type="ECO:0000259" key="4">
    <source>
        <dbReference type="PROSITE" id="PS01124"/>
    </source>
</evidence>
<dbReference type="EMBL" id="DAAUZY010000001">
    <property type="protein sequence ID" value="HAF3780586.1"/>
    <property type="molecule type" value="Genomic_DNA"/>
</dbReference>
<dbReference type="GO" id="GO:0043565">
    <property type="term" value="F:sequence-specific DNA binding"/>
    <property type="evidence" value="ECO:0007669"/>
    <property type="project" value="InterPro"/>
</dbReference>
<keyword evidence="3" id="KW-0804">Transcription</keyword>
<evidence type="ECO:0000256" key="2">
    <source>
        <dbReference type="ARBA" id="ARBA00023125"/>
    </source>
</evidence>
<dbReference type="PRINTS" id="PR00032">
    <property type="entry name" value="HTHARAC"/>
</dbReference>
<reference evidence="6" key="1">
    <citation type="journal article" date="2018" name="Genome Biol.">
        <title>SKESA: strategic k-mer extension for scrupulous assemblies.</title>
        <authorList>
            <person name="Souvorov A."/>
            <person name="Agarwala R."/>
            <person name="Lipman D.J."/>
        </authorList>
    </citation>
    <scope>NUCLEOTIDE SEQUENCE</scope>
    <source>
        <strain evidence="5">MA.BD-OM-2007-08-002990</strain>
        <strain evidence="6">MA.BD-PM-2007-01-000703</strain>
    </source>
</reference>
<evidence type="ECO:0000313" key="6">
    <source>
        <dbReference type="EMBL" id="HAF5258422.1"/>
    </source>
</evidence>
<dbReference type="InterPro" id="IPR009057">
    <property type="entry name" value="Homeodomain-like_sf"/>
</dbReference>
<dbReference type="SMART" id="SM00342">
    <property type="entry name" value="HTH_ARAC"/>
    <property type="match status" value="1"/>
</dbReference>
<dbReference type="EMBL" id="DAAVKQ010000002">
    <property type="protein sequence ID" value="HAF5258422.1"/>
    <property type="molecule type" value="Genomic_DNA"/>
</dbReference>
<evidence type="ECO:0000256" key="1">
    <source>
        <dbReference type="ARBA" id="ARBA00023015"/>
    </source>
</evidence>
<proteinExistence type="predicted"/>
<dbReference type="GO" id="GO:0003700">
    <property type="term" value="F:DNA-binding transcription factor activity"/>
    <property type="evidence" value="ECO:0007669"/>
    <property type="project" value="InterPro"/>
</dbReference>
<dbReference type="PROSITE" id="PS01124">
    <property type="entry name" value="HTH_ARAC_FAMILY_2"/>
    <property type="match status" value="1"/>
</dbReference>
<dbReference type="SUPFAM" id="SSF46689">
    <property type="entry name" value="Homeodomain-like"/>
    <property type="match status" value="2"/>
</dbReference>
<dbReference type="Gene3D" id="1.10.10.60">
    <property type="entry name" value="Homeodomain-like"/>
    <property type="match status" value="2"/>
</dbReference>
<sequence length="160" mass="18325">MILQNRVIADVIAFAEHLLERESRADIGHLVKYSGYSHRHLQRLFRNKTGMSVGDYIRRRRLTRAAILVRLTGYSLHDIAISVGFDSQSSFNREFRKRFGCSPGVYRSRPGWDLSLLTPRAELDETGTYCNTERENVFVSGGLSRKGIFYDSGMMESENV</sequence>
<comment type="caution">
    <text evidence="6">The sequence shown here is derived from an EMBL/GenBank/DDBJ whole genome shotgun (WGS) entry which is preliminary data.</text>
</comment>
<dbReference type="AlphaFoldDB" id="A0A748S0Q3"/>